<name>A0ABV7ACY7_9RHOB</name>
<reference evidence="3" key="1">
    <citation type="journal article" date="2019" name="Int. J. Syst. Evol. Microbiol.">
        <title>The Global Catalogue of Microorganisms (GCM) 10K type strain sequencing project: providing services to taxonomists for standard genome sequencing and annotation.</title>
        <authorList>
            <consortium name="The Broad Institute Genomics Platform"/>
            <consortium name="The Broad Institute Genome Sequencing Center for Infectious Disease"/>
            <person name="Wu L."/>
            <person name="Ma J."/>
        </authorList>
    </citation>
    <scope>NUCLEOTIDE SEQUENCE [LARGE SCALE GENOMIC DNA]</scope>
    <source>
        <strain evidence="3">KCTC 62192</strain>
    </source>
</reference>
<protein>
    <submittedName>
        <fullName evidence="2">Helix-turn-helix domain-containing protein</fullName>
    </submittedName>
</protein>
<dbReference type="Pfam" id="PF13560">
    <property type="entry name" value="HTH_31"/>
    <property type="match status" value="1"/>
</dbReference>
<dbReference type="Gene3D" id="1.10.260.40">
    <property type="entry name" value="lambda repressor-like DNA-binding domains"/>
    <property type="match status" value="1"/>
</dbReference>
<organism evidence="2 3">
    <name type="scientific">Acidimangrovimonas pyrenivorans</name>
    <dbReference type="NCBI Taxonomy" id="2030798"/>
    <lineage>
        <taxon>Bacteria</taxon>
        <taxon>Pseudomonadati</taxon>
        <taxon>Pseudomonadota</taxon>
        <taxon>Alphaproteobacteria</taxon>
        <taxon>Rhodobacterales</taxon>
        <taxon>Paracoccaceae</taxon>
        <taxon>Acidimangrovimonas</taxon>
    </lineage>
</organism>
<gene>
    <name evidence="2" type="ORF">ACFOES_03695</name>
</gene>
<comment type="caution">
    <text evidence="2">The sequence shown here is derived from an EMBL/GenBank/DDBJ whole genome shotgun (WGS) entry which is preliminary data.</text>
</comment>
<keyword evidence="3" id="KW-1185">Reference proteome</keyword>
<evidence type="ECO:0000259" key="1">
    <source>
        <dbReference type="PROSITE" id="PS50943"/>
    </source>
</evidence>
<proteinExistence type="predicted"/>
<dbReference type="SUPFAM" id="SSF47413">
    <property type="entry name" value="lambda repressor-like DNA-binding domains"/>
    <property type="match status" value="1"/>
</dbReference>
<dbReference type="SMART" id="SM00530">
    <property type="entry name" value="HTH_XRE"/>
    <property type="match status" value="1"/>
</dbReference>
<dbReference type="InterPro" id="IPR010982">
    <property type="entry name" value="Lambda_DNA-bd_dom_sf"/>
</dbReference>
<sequence>MSVSRKRASSTPADLRSVFGTNLRRLAAAEESVTALCAKLGINRTQFNRYLAGETFPRPDVLDRICRYFDVDARILLEPLEVQRPGPAEMIAGVAADLVLSKNDFGIDHERLPDGLYRFWRNSFNFPDKVISDMCRVYTQDGVKLFKGYELPNPMLSQAARQTPAESVYYGVFLQHDDGVSLYCATHAARMMSIGFFEYSLGGRPDFLGGISFLTRRRLIGMRRLSFSILERLPPGLPAGIAAARECGLRDMDKVPVKIRDLLATVPASI</sequence>
<dbReference type="CDD" id="cd00093">
    <property type="entry name" value="HTH_XRE"/>
    <property type="match status" value="1"/>
</dbReference>
<dbReference type="PROSITE" id="PS50943">
    <property type="entry name" value="HTH_CROC1"/>
    <property type="match status" value="1"/>
</dbReference>
<evidence type="ECO:0000313" key="2">
    <source>
        <dbReference type="EMBL" id="MFC2967186.1"/>
    </source>
</evidence>
<dbReference type="Proteomes" id="UP001595443">
    <property type="component" value="Unassembled WGS sequence"/>
</dbReference>
<accession>A0ABV7ACY7</accession>
<evidence type="ECO:0000313" key="3">
    <source>
        <dbReference type="Proteomes" id="UP001595443"/>
    </source>
</evidence>
<feature type="domain" description="HTH cro/C1-type" evidence="1">
    <location>
        <begin position="32"/>
        <end position="76"/>
    </location>
</feature>
<dbReference type="EMBL" id="JBHRSK010000004">
    <property type="protein sequence ID" value="MFC2967186.1"/>
    <property type="molecule type" value="Genomic_DNA"/>
</dbReference>
<dbReference type="RefSeq" id="WP_377831824.1">
    <property type="nucleotide sequence ID" value="NZ_JBHRSK010000004.1"/>
</dbReference>
<dbReference type="InterPro" id="IPR001387">
    <property type="entry name" value="Cro/C1-type_HTH"/>
</dbReference>